<dbReference type="SUPFAM" id="SSF51395">
    <property type="entry name" value="FMN-linked oxidoreductases"/>
    <property type="match status" value="1"/>
</dbReference>
<comment type="pathway">
    <text evidence="2">Pyrimidine metabolism; UMP biosynthesis via de novo pathway.</text>
</comment>
<evidence type="ECO:0000256" key="1">
    <source>
        <dbReference type="ARBA" id="ARBA00001917"/>
    </source>
</evidence>
<dbReference type="InterPro" id="IPR005720">
    <property type="entry name" value="Dihydroorotate_DH_cat"/>
</dbReference>
<keyword evidence="5" id="KW-0665">Pyrimidine biosynthesis</keyword>
<dbReference type="Proteomes" id="UP000823635">
    <property type="component" value="Unassembled WGS sequence"/>
</dbReference>
<comment type="caution">
    <text evidence="8">The sequence shown here is derived from an EMBL/GenBank/DDBJ whole genome shotgun (WGS) entry which is preliminary data.</text>
</comment>
<keyword evidence="4" id="KW-0288">FMN</keyword>
<keyword evidence="3" id="KW-0285">Flavoprotein</keyword>
<feature type="domain" description="Dihydroorotate dehydrogenase catalytic" evidence="7">
    <location>
        <begin position="4"/>
        <end position="282"/>
    </location>
</feature>
<dbReference type="InterPro" id="IPR012135">
    <property type="entry name" value="Dihydroorotate_DH_1_2"/>
</dbReference>
<evidence type="ECO:0000313" key="9">
    <source>
        <dbReference type="Proteomes" id="UP000823635"/>
    </source>
</evidence>
<evidence type="ECO:0000259" key="7">
    <source>
        <dbReference type="Pfam" id="PF01180"/>
    </source>
</evidence>
<dbReference type="GO" id="GO:0006207">
    <property type="term" value="P:'de novo' pyrimidine nucleobase biosynthetic process"/>
    <property type="evidence" value="ECO:0007669"/>
    <property type="project" value="TreeGrafter"/>
</dbReference>
<accession>A0A9D9DMI1</accession>
<evidence type="ECO:0000256" key="4">
    <source>
        <dbReference type="ARBA" id="ARBA00022643"/>
    </source>
</evidence>
<dbReference type="GO" id="GO:0006222">
    <property type="term" value="P:UMP biosynthetic process"/>
    <property type="evidence" value="ECO:0007669"/>
    <property type="project" value="InterPro"/>
</dbReference>
<evidence type="ECO:0000313" key="8">
    <source>
        <dbReference type="EMBL" id="MBO8429388.1"/>
    </source>
</evidence>
<protein>
    <submittedName>
        <fullName evidence="8">Dihydroorotate dehydrogenase-like protein</fullName>
    </submittedName>
</protein>
<evidence type="ECO:0000256" key="2">
    <source>
        <dbReference type="ARBA" id="ARBA00004725"/>
    </source>
</evidence>
<dbReference type="PIRSF" id="PIRSF000164">
    <property type="entry name" value="DHO_oxidase"/>
    <property type="match status" value="1"/>
</dbReference>
<dbReference type="AlphaFoldDB" id="A0A9D9DMI1"/>
<reference evidence="8" key="2">
    <citation type="journal article" date="2021" name="PeerJ">
        <title>Extensive microbial diversity within the chicken gut microbiome revealed by metagenomics and culture.</title>
        <authorList>
            <person name="Gilroy R."/>
            <person name="Ravi A."/>
            <person name="Getino M."/>
            <person name="Pursley I."/>
            <person name="Horton D.L."/>
            <person name="Alikhan N.F."/>
            <person name="Baker D."/>
            <person name="Gharbi K."/>
            <person name="Hall N."/>
            <person name="Watson M."/>
            <person name="Adriaenssens E.M."/>
            <person name="Foster-Nyarko E."/>
            <person name="Jarju S."/>
            <person name="Secka A."/>
            <person name="Antonio M."/>
            <person name="Oren A."/>
            <person name="Chaudhuri R.R."/>
            <person name="La Ragione R."/>
            <person name="Hildebrand F."/>
            <person name="Pallen M.J."/>
        </authorList>
    </citation>
    <scope>NUCLEOTIDE SEQUENCE</scope>
    <source>
        <strain evidence="8">15467</strain>
    </source>
</reference>
<name>A0A9D9DMI1_9BACT</name>
<dbReference type="Gene3D" id="3.20.20.70">
    <property type="entry name" value="Aldolase class I"/>
    <property type="match status" value="1"/>
</dbReference>
<dbReference type="InterPro" id="IPR013785">
    <property type="entry name" value="Aldolase_TIM"/>
</dbReference>
<gene>
    <name evidence="8" type="ORF">IAC68_05620</name>
</gene>
<organism evidence="8 9">
    <name type="scientific">Candidatus Egerieousia excrementavium</name>
    <dbReference type="NCBI Taxonomy" id="2840778"/>
    <lineage>
        <taxon>Bacteria</taxon>
        <taxon>Pseudomonadati</taxon>
        <taxon>Bacteroidota</taxon>
        <taxon>Bacteroidia</taxon>
        <taxon>Bacteroidales</taxon>
        <taxon>Candidatus Egerieousia</taxon>
    </lineage>
</organism>
<dbReference type="NCBIfam" id="NF005741">
    <property type="entry name" value="PRK07565.1"/>
    <property type="match status" value="1"/>
</dbReference>
<proteinExistence type="predicted"/>
<dbReference type="InterPro" id="IPR050074">
    <property type="entry name" value="DHO_dehydrogenase"/>
</dbReference>
<dbReference type="PANTHER" id="PTHR48109">
    <property type="entry name" value="DIHYDROOROTATE DEHYDROGENASE (QUINONE), MITOCHONDRIAL-RELATED"/>
    <property type="match status" value="1"/>
</dbReference>
<evidence type="ECO:0000256" key="5">
    <source>
        <dbReference type="ARBA" id="ARBA00022975"/>
    </source>
</evidence>
<evidence type="ECO:0000256" key="6">
    <source>
        <dbReference type="ARBA" id="ARBA00023002"/>
    </source>
</evidence>
<dbReference type="PANTHER" id="PTHR48109:SF3">
    <property type="entry name" value="SLL0744 PROTEIN"/>
    <property type="match status" value="1"/>
</dbReference>
<reference evidence="8" key="1">
    <citation type="submission" date="2020-10" db="EMBL/GenBank/DDBJ databases">
        <authorList>
            <person name="Gilroy R."/>
        </authorList>
    </citation>
    <scope>NUCLEOTIDE SEQUENCE</scope>
    <source>
        <strain evidence="8">15467</strain>
    </source>
</reference>
<dbReference type="Pfam" id="PF01180">
    <property type="entry name" value="DHO_dh"/>
    <property type="match status" value="1"/>
</dbReference>
<dbReference type="GO" id="GO:0004152">
    <property type="term" value="F:dihydroorotate dehydrogenase activity"/>
    <property type="evidence" value="ECO:0007669"/>
    <property type="project" value="InterPro"/>
</dbReference>
<dbReference type="GO" id="GO:0005737">
    <property type="term" value="C:cytoplasm"/>
    <property type="evidence" value="ECO:0007669"/>
    <property type="project" value="InterPro"/>
</dbReference>
<keyword evidence="6" id="KW-0560">Oxidoreductase</keyword>
<comment type="cofactor">
    <cofactor evidence="1">
        <name>FMN</name>
        <dbReference type="ChEBI" id="CHEBI:58210"/>
    </cofactor>
</comment>
<sequence length="325" mass="35775">MTTLETTYAGLKLRNPIIVGSSGLTNSADKNRRLYEAGAGAVVLKSLFEEQILMDADSLSNPQMAPEGSDYLLNYVRMHKLGEYLELIRETKKACPIPVIASINCYDDSNWVDFARQIEEAGADALEINILALQTEIDYKPGSFEQRHVDILRHVKKTVSIPVIMKLGTNLTNPVALMEQLKANGAAAVILFNRFYQPDIDIEKMEQTSGPVFSQPEDFSNALRWVGIASAAVRQLDIAASGGVHTPEAVVKAILAGASAVEVCSAIYTKGPAVIGEFTQFLGNWMERKGMESVQSFRGRLNAGSPDKVNTFERTQFLKYYSSKE</sequence>
<dbReference type="EMBL" id="JADINB010000126">
    <property type="protein sequence ID" value="MBO8429388.1"/>
    <property type="molecule type" value="Genomic_DNA"/>
</dbReference>
<evidence type="ECO:0000256" key="3">
    <source>
        <dbReference type="ARBA" id="ARBA00022630"/>
    </source>
</evidence>